<proteinExistence type="predicted"/>
<dbReference type="SUPFAM" id="SSF56219">
    <property type="entry name" value="DNase I-like"/>
    <property type="match status" value="1"/>
</dbReference>
<accession>A0ABV7YW64</accession>
<keyword evidence="1" id="KW-1133">Transmembrane helix</keyword>
<feature type="transmembrane region" description="Helical" evidence="1">
    <location>
        <begin position="37"/>
        <end position="58"/>
    </location>
</feature>
<sequence length="363" mass="42342">MKIINFVRKFFFLINILFGLYSLLVFQIVFAANIKHWLAGFLMLSFPVVLAVNLFFMISWLMVRSYKFLVSALLLALTYSIADRTIKIVPPSVSPQERFSFSLTSYNLMYSDYHNFLTNNKNENPKGIINTLDTLHSDILCFQEMYNTKKYPEFNMIKKISKKNPYYVYMHSNDMNNKGQGAIGLAIFSRFPIISKKELYWKPNNNGLLSADIVVEKDTLRVINFQLKSMGIRIRKILKANNIIDKEETKNILGLLKDGFESRGVQVNQLENWIDESPYPVILAGDLNELPYGYAYGRLRAKLKNSFEEKGFGFGFTYHKILSFLRIDNQFFDDQKIEILNFRTLSNVPFSDHYPVKAWYIIK</sequence>
<feature type="domain" description="Endonuclease/exonuclease/phosphatase" evidence="2">
    <location>
        <begin position="122"/>
        <end position="353"/>
    </location>
</feature>
<dbReference type="Proteomes" id="UP001595616">
    <property type="component" value="Unassembled WGS sequence"/>
</dbReference>
<keyword evidence="1" id="KW-0472">Membrane</keyword>
<dbReference type="RefSeq" id="WP_379836776.1">
    <property type="nucleotide sequence ID" value="NZ_JBHRYQ010000001.1"/>
</dbReference>
<evidence type="ECO:0000259" key="2">
    <source>
        <dbReference type="Pfam" id="PF03372"/>
    </source>
</evidence>
<keyword evidence="3" id="KW-0255">Endonuclease</keyword>
<dbReference type="InterPro" id="IPR005135">
    <property type="entry name" value="Endo/exonuclease/phosphatase"/>
</dbReference>
<dbReference type="Gene3D" id="3.60.10.10">
    <property type="entry name" value="Endonuclease/exonuclease/phosphatase"/>
    <property type="match status" value="1"/>
</dbReference>
<evidence type="ECO:0000313" key="3">
    <source>
        <dbReference type="EMBL" id="MFC3810537.1"/>
    </source>
</evidence>
<keyword evidence="4" id="KW-1185">Reference proteome</keyword>
<keyword evidence="3" id="KW-0540">Nuclease</keyword>
<keyword evidence="3" id="KW-0378">Hydrolase</keyword>
<reference evidence="4" key="1">
    <citation type="journal article" date="2019" name="Int. J. Syst. Evol. Microbiol.">
        <title>The Global Catalogue of Microorganisms (GCM) 10K type strain sequencing project: providing services to taxonomists for standard genome sequencing and annotation.</title>
        <authorList>
            <consortium name="The Broad Institute Genomics Platform"/>
            <consortium name="The Broad Institute Genome Sequencing Center for Infectious Disease"/>
            <person name="Wu L."/>
            <person name="Ma J."/>
        </authorList>
    </citation>
    <scope>NUCLEOTIDE SEQUENCE [LARGE SCALE GENOMIC DNA]</scope>
    <source>
        <strain evidence="4">CECT 7956</strain>
    </source>
</reference>
<comment type="caution">
    <text evidence="3">The sequence shown here is derived from an EMBL/GenBank/DDBJ whole genome shotgun (WGS) entry which is preliminary data.</text>
</comment>
<protein>
    <submittedName>
        <fullName evidence="3">Endonuclease/exonuclease/phosphatase family protein</fullName>
    </submittedName>
</protein>
<dbReference type="CDD" id="cd09084">
    <property type="entry name" value="EEP-2"/>
    <property type="match status" value="1"/>
</dbReference>
<dbReference type="PANTHER" id="PTHR14859:SF15">
    <property type="entry name" value="ENDONUCLEASE_EXONUCLEASE_PHOSPHATASE DOMAIN-CONTAINING PROTEIN"/>
    <property type="match status" value="1"/>
</dbReference>
<gene>
    <name evidence="3" type="ORF">ACFOOI_07730</name>
</gene>
<feature type="transmembrane region" description="Helical" evidence="1">
    <location>
        <begin position="12"/>
        <end position="31"/>
    </location>
</feature>
<evidence type="ECO:0000313" key="4">
    <source>
        <dbReference type="Proteomes" id="UP001595616"/>
    </source>
</evidence>
<organism evidence="3 4">
    <name type="scientific">Lacihabitans lacunae</name>
    <dbReference type="NCBI Taxonomy" id="1028214"/>
    <lineage>
        <taxon>Bacteria</taxon>
        <taxon>Pseudomonadati</taxon>
        <taxon>Bacteroidota</taxon>
        <taxon>Cytophagia</taxon>
        <taxon>Cytophagales</taxon>
        <taxon>Leadbetterellaceae</taxon>
        <taxon>Lacihabitans</taxon>
    </lineage>
</organism>
<dbReference type="Pfam" id="PF03372">
    <property type="entry name" value="Exo_endo_phos"/>
    <property type="match status" value="1"/>
</dbReference>
<dbReference type="PANTHER" id="PTHR14859">
    <property type="entry name" value="CALCOFLUOR WHITE HYPERSENSITIVE PROTEIN PRECURSOR"/>
    <property type="match status" value="1"/>
</dbReference>
<keyword evidence="1" id="KW-0812">Transmembrane</keyword>
<dbReference type="InterPro" id="IPR051916">
    <property type="entry name" value="GPI-anchor_lipid_remodeler"/>
</dbReference>
<dbReference type="GO" id="GO:0004519">
    <property type="term" value="F:endonuclease activity"/>
    <property type="evidence" value="ECO:0007669"/>
    <property type="project" value="UniProtKB-KW"/>
</dbReference>
<evidence type="ECO:0000256" key="1">
    <source>
        <dbReference type="SAM" id="Phobius"/>
    </source>
</evidence>
<dbReference type="EMBL" id="JBHRYQ010000001">
    <property type="protein sequence ID" value="MFC3810537.1"/>
    <property type="molecule type" value="Genomic_DNA"/>
</dbReference>
<dbReference type="InterPro" id="IPR036691">
    <property type="entry name" value="Endo/exonu/phosph_ase_sf"/>
</dbReference>
<name>A0ABV7YW64_9BACT</name>